<feature type="transmembrane region" description="Helical" evidence="1">
    <location>
        <begin position="273"/>
        <end position="295"/>
    </location>
</feature>
<accession>A0A8T4CBM1</accession>
<feature type="transmembrane region" description="Helical" evidence="1">
    <location>
        <begin position="127"/>
        <end position="148"/>
    </location>
</feature>
<dbReference type="GO" id="GO:0046872">
    <property type="term" value="F:metal ion binding"/>
    <property type="evidence" value="ECO:0007669"/>
    <property type="project" value="InterPro"/>
</dbReference>
<feature type="transmembrane region" description="Helical" evidence="1">
    <location>
        <begin position="95"/>
        <end position="115"/>
    </location>
</feature>
<feature type="transmembrane region" description="Helical" evidence="1">
    <location>
        <begin position="216"/>
        <end position="235"/>
    </location>
</feature>
<feature type="transmembrane region" description="Helical" evidence="1">
    <location>
        <begin position="160"/>
        <end position="179"/>
    </location>
</feature>
<reference evidence="2" key="1">
    <citation type="submission" date="2019-03" db="EMBL/GenBank/DDBJ databases">
        <title>Lake Tanganyika Metagenome-Assembled Genomes (MAGs).</title>
        <authorList>
            <person name="Tran P."/>
        </authorList>
    </citation>
    <scope>NUCLEOTIDE SEQUENCE</scope>
    <source>
        <strain evidence="2">M_DeepCast_50m_m2_156</strain>
    </source>
</reference>
<dbReference type="Proteomes" id="UP000774699">
    <property type="component" value="Unassembled WGS sequence"/>
</dbReference>
<keyword evidence="1" id="KW-0812">Transmembrane</keyword>
<sequence length="307" mass="33070">MTHTLQIPIRNVSCEACTIVIGRMLNKFPRARVESISPDARTLTITCEEKDVSAIKDKLREYNYLNEERSAKEHVWFVLERIIGNKKGFEGEHTILTQTLGVMAILVAVLGALYYTIIPATPYTERILPILALVPIGIALNAGALAHIKQVRAHFTCSNGMMAGMIIGMIAGFLAGAIAGATNGMFVGSLVGMVIGMGVSAWVLRTNGIMSVLEGLMAGLMSGTMGAMLSVMMLLDHLVEFLYILFGVGALILAGMSYFMIKEVGPIQSEKKVSFATMTMVSILVLVAIIAVIFWGPKSSFTLGGFS</sequence>
<keyword evidence="1" id="KW-0472">Membrane</keyword>
<protein>
    <recommendedName>
        <fullName evidence="4">HMA domain-containing protein</fullName>
    </recommendedName>
</protein>
<gene>
    <name evidence="2" type="ORF">FJY86_03290</name>
</gene>
<comment type="caution">
    <text evidence="2">The sequence shown here is derived from an EMBL/GenBank/DDBJ whole genome shotgun (WGS) entry which is preliminary data.</text>
</comment>
<evidence type="ECO:0000313" key="3">
    <source>
        <dbReference type="Proteomes" id="UP000774699"/>
    </source>
</evidence>
<dbReference type="InterPro" id="IPR036163">
    <property type="entry name" value="HMA_dom_sf"/>
</dbReference>
<proteinExistence type="predicted"/>
<keyword evidence="1" id="KW-1133">Transmembrane helix</keyword>
<feature type="transmembrane region" description="Helical" evidence="1">
    <location>
        <begin position="241"/>
        <end position="261"/>
    </location>
</feature>
<dbReference type="SUPFAM" id="SSF55008">
    <property type="entry name" value="HMA, heavy metal-associated domain"/>
    <property type="match status" value="1"/>
</dbReference>
<evidence type="ECO:0000313" key="2">
    <source>
        <dbReference type="EMBL" id="MBM3282338.1"/>
    </source>
</evidence>
<evidence type="ECO:0000256" key="1">
    <source>
        <dbReference type="SAM" id="Phobius"/>
    </source>
</evidence>
<evidence type="ECO:0008006" key="4">
    <source>
        <dbReference type="Google" id="ProtNLM"/>
    </source>
</evidence>
<organism evidence="2 3">
    <name type="scientific">Candidatus Iainarchaeum sp</name>
    <dbReference type="NCBI Taxonomy" id="3101447"/>
    <lineage>
        <taxon>Archaea</taxon>
        <taxon>Candidatus Iainarchaeota</taxon>
        <taxon>Candidatus Iainarchaeia</taxon>
        <taxon>Candidatus Iainarchaeales</taxon>
        <taxon>Candidatus Iainarchaeaceae</taxon>
        <taxon>Candidatus Iainarchaeum</taxon>
    </lineage>
</organism>
<name>A0A8T4CBM1_9ARCH</name>
<dbReference type="EMBL" id="VGJJ01000024">
    <property type="protein sequence ID" value="MBM3282338.1"/>
    <property type="molecule type" value="Genomic_DNA"/>
</dbReference>
<feature type="transmembrane region" description="Helical" evidence="1">
    <location>
        <begin position="185"/>
        <end position="204"/>
    </location>
</feature>
<dbReference type="AlphaFoldDB" id="A0A8T4CBM1"/>